<gene>
    <name evidence="22" type="primary">LOC107550943</name>
</gene>
<feature type="binding site" evidence="17">
    <location>
        <position position="60"/>
    </location>
    <ligand>
        <name>Ca(2+)</name>
        <dbReference type="ChEBI" id="CHEBI:29108"/>
    </ligand>
</feature>
<dbReference type="GO" id="GO:0005576">
    <property type="term" value="C:extracellular region"/>
    <property type="evidence" value="ECO:0007669"/>
    <property type="project" value="UniProtKB-SubCell"/>
</dbReference>
<evidence type="ECO:0000313" key="22">
    <source>
        <dbReference type="Ensembl" id="ENSSGRP00000112960.1"/>
    </source>
</evidence>
<feature type="disulfide bond" evidence="18">
    <location>
        <begin position="114"/>
        <end position="127"/>
    </location>
</feature>
<dbReference type="FunFam" id="1.20.90.10:FF:000011">
    <property type="entry name" value="Phospholipase A(2)"/>
    <property type="match status" value="1"/>
</dbReference>
<evidence type="ECO:0000256" key="20">
    <source>
        <dbReference type="RuleBase" id="RU361236"/>
    </source>
</evidence>
<proteinExistence type="inferred from homology"/>
<feature type="binding site" evidence="17">
    <location>
        <position position="58"/>
    </location>
    <ligand>
        <name>Ca(2+)</name>
        <dbReference type="ChEBI" id="CHEBI:29108"/>
    </ligand>
</feature>
<feature type="domain" description="Phospholipase A2-like central" evidence="21">
    <location>
        <begin position="29"/>
        <end position="155"/>
    </location>
</feature>
<dbReference type="InterPro" id="IPR033112">
    <property type="entry name" value="PLA2_Asp_AS"/>
</dbReference>
<dbReference type="AlphaFoldDB" id="A0A672TD41"/>
<evidence type="ECO:0000256" key="15">
    <source>
        <dbReference type="ARBA" id="ARBA00049039"/>
    </source>
</evidence>
<evidence type="ECO:0000256" key="13">
    <source>
        <dbReference type="ARBA" id="ARBA00048373"/>
    </source>
</evidence>
<feature type="disulfide bond" evidence="18">
    <location>
        <begin position="57"/>
        <end position="73"/>
    </location>
</feature>
<dbReference type="GO" id="GO:0005543">
    <property type="term" value="F:phospholipid binding"/>
    <property type="evidence" value="ECO:0007669"/>
    <property type="project" value="TreeGrafter"/>
</dbReference>
<dbReference type="GO" id="GO:0005102">
    <property type="term" value="F:signaling receptor binding"/>
    <property type="evidence" value="ECO:0007669"/>
    <property type="project" value="UniProtKB-ARBA"/>
</dbReference>
<dbReference type="PROSITE" id="PS00118">
    <property type="entry name" value="PA2_HIS"/>
    <property type="match status" value="1"/>
</dbReference>
<dbReference type="InParanoid" id="A0A672TD41"/>
<dbReference type="SMART" id="SM00085">
    <property type="entry name" value="PA2c"/>
    <property type="match status" value="1"/>
</dbReference>
<comment type="catalytic activity">
    <reaction evidence="14">
        <text>1-hexadecanoyl-2-(9Z-octadecenoyl)-sn-glycero-3-phosphocholine + H2O = 1-hexadecanoyl-sn-glycero-3-phosphocholine + (9Z)-octadecenoate + H(+)</text>
        <dbReference type="Rhea" id="RHEA:38779"/>
        <dbReference type="ChEBI" id="CHEBI:15377"/>
        <dbReference type="ChEBI" id="CHEBI:15378"/>
        <dbReference type="ChEBI" id="CHEBI:30823"/>
        <dbReference type="ChEBI" id="CHEBI:72998"/>
        <dbReference type="ChEBI" id="CHEBI:73001"/>
    </reaction>
    <physiologicalReaction direction="left-to-right" evidence="14">
        <dbReference type="Rhea" id="RHEA:38780"/>
    </physiologicalReaction>
</comment>
<evidence type="ECO:0000256" key="18">
    <source>
        <dbReference type="PIRSR" id="PIRSR601211-3"/>
    </source>
</evidence>
<dbReference type="InterPro" id="IPR036444">
    <property type="entry name" value="PLipase_A2_dom_sf"/>
</dbReference>
<dbReference type="PRINTS" id="PR00389">
    <property type="entry name" value="PHPHLIPASEA2"/>
</dbReference>
<evidence type="ECO:0000256" key="8">
    <source>
        <dbReference type="ARBA" id="ARBA00023157"/>
    </source>
</evidence>
<evidence type="ECO:0000259" key="21">
    <source>
        <dbReference type="SMART" id="SM00085"/>
    </source>
</evidence>
<reference evidence="22" key="1">
    <citation type="submission" date="2025-08" db="UniProtKB">
        <authorList>
            <consortium name="Ensembl"/>
        </authorList>
    </citation>
    <scope>IDENTIFICATION</scope>
</reference>
<evidence type="ECO:0000256" key="17">
    <source>
        <dbReference type="PIRSR" id="PIRSR601211-2"/>
    </source>
</evidence>
<keyword evidence="4 17" id="KW-0479">Metal-binding</keyword>
<evidence type="ECO:0000256" key="12">
    <source>
        <dbReference type="ARBA" id="ARBA00048227"/>
    </source>
</evidence>
<comment type="catalytic activity">
    <reaction evidence="9">
        <text>N,1-dihexadecanoyl-2-(9Z,12Z-octadecadienoyl)-sn-glycero-3-phosphoethanolamine + H2O = N,1-dihexadecanoyl-sn-glycero-3-phosphoethanolamine + (9Z,12Z)-octadecadienoate + H(+)</text>
        <dbReference type="Rhea" id="RHEA:56424"/>
        <dbReference type="ChEBI" id="CHEBI:15377"/>
        <dbReference type="ChEBI" id="CHEBI:15378"/>
        <dbReference type="ChEBI" id="CHEBI:30245"/>
        <dbReference type="ChEBI" id="CHEBI:85334"/>
        <dbReference type="ChEBI" id="CHEBI:85335"/>
    </reaction>
    <physiologicalReaction direction="left-to-right" evidence="9">
        <dbReference type="Rhea" id="RHEA:56425"/>
    </physiologicalReaction>
</comment>
<keyword evidence="6 17" id="KW-0106">Calcium</keyword>
<evidence type="ECO:0000256" key="3">
    <source>
        <dbReference type="ARBA" id="ARBA00022525"/>
    </source>
</evidence>
<keyword evidence="5 20" id="KW-0378">Hydrolase</keyword>
<comment type="subcellular location">
    <subcellularLocation>
        <location evidence="1 20">Secreted</location>
    </subcellularLocation>
</comment>
<comment type="catalytic activity">
    <reaction evidence="15">
        <text>1-hexadecanoyl-2-(9Z,12Z-octadecadienoyl)-sn-glycero-3-phosphoethanolamine + H2O = 1-hexadecanoyl-sn-glycero-3-phosphoethanolamine + (9Z,12Z)-octadecadienoate + H(+)</text>
        <dbReference type="Rhea" id="RHEA:40815"/>
        <dbReference type="ChEBI" id="CHEBI:15377"/>
        <dbReference type="ChEBI" id="CHEBI:15378"/>
        <dbReference type="ChEBI" id="CHEBI:30245"/>
        <dbReference type="ChEBI" id="CHEBI:73004"/>
        <dbReference type="ChEBI" id="CHEBI:73008"/>
    </reaction>
    <physiologicalReaction direction="left-to-right" evidence="15">
        <dbReference type="Rhea" id="RHEA:40816"/>
    </physiologicalReaction>
</comment>
<feature type="active site" evidence="16">
    <location>
        <position position="130"/>
    </location>
</feature>
<dbReference type="GO" id="GO:0005509">
    <property type="term" value="F:calcium ion binding"/>
    <property type="evidence" value="ECO:0007669"/>
    <property type="project" value="InterPro"/>
</dbReference>
<evidence type="ECO:0000256" key="7">
    <source>
        <dbReference type="ARBA" id="ARBA00023098"/>
    </source>
</evidence>
<feature type="binding site" evidence="17">
    <location>
        <position position="56"/>
    </location>
    <ligand>
        <name>Ca(2+)</name>
        <dbReference type="ChEBI" id="CHEBI:29108"/>
    </ligand>
</feature>
<evidence type="ECO:0000256" key="19">
    <source>
        <dbReference type="RuleBase" id="RU003654"/>
    </source>
</evidence>
<evidence type="ECO:0000256" key="4">
    <source>
        <dbReference type="ARBA" id="ARBA00022723"/>
    </source>
</evidence>
<comment type="catalytic activity">
    <reaction evidence="12">
        <text>1,2-dihexadecanoyl-sn-glycero-3-phosphocholine + H2O = 1-hexadecanoyl-sn-glycero-3-phosphocholine + hexadecanoate + H(+)</text>
        <dbReference type="Rhea" id="RHEA:41223"/>
        <dbReference type="ChEBI" id="CHEBI:7896"/>
        <dbReference type="ChEBI" id="CHEBI:15377"/>
        <dbReference type="ChEBI" id="CHEBI:15378"/>
        <dbReference type="ChEBI" id="CHEBI:72998"/>
        <dbReference type="ChEBI" id="CHEBI:72999"/>
    </reaction>
    <physiologicalReaction direction="left-to-right" evidence="12">
        <dbReference type="Rhea" id="RHEA:41224"/>
    </physiologicalReaction>
</comment>
<dbReference type="OMA" id="CEAFLCN"/>
<evidence type="ECO:0000256" key="11">
    <source>
        <dbReference type="ARBA" id="ARBA00048221"/>
    </source>
</evidence>
<comment type="similarity">
    <text evidence="19">Belongs to the phospholipase A2 family.</text>
</comment>
<feature type="active site" evidence="16">
    <location>
        <position position="76"/>
    </location>
</feature>
<dbReference type="PANTHER" id="PTHR11716">
    <property type="entry name" value="PHOSPHOLIPASE A2 FAMILY MEMBER"/>
    <property type="match status" value="1"/>
</dbReference>
<comment type="cofactor">
    <cofactor evidence="17">
        <name>Ca(2+)</name>
        <dbReference type="ChEBI" id="CHEBI:29108"/>
    </cofactor>
    <text evidence="17">Binds 1 Ca(2+) ion per subunit.</text>
</comment>
<keyword evidence="23" id="KW-1185">Reference proteome</keyword>
<evidence type="ECO:0000256" key="6">
    <source>
        <dbReference type="ARBA" id="ARBA00022837"/>
    </source>
</evidence>
<dbReference type="GO" id="GO:0006644">
    <property type="term" value="P:phospholipid metabolic process"/>
    <property type="evidence" value="ECO:0007669"/>
    <property type="project" value="InterPro"/>
</dbReference>
<comment type="catalytic activity">
    <reaction evidence="11">
        <text>N-hexadecanoyl-1,2-di-(9Z-octadecenoyl)-sn-glycero-3-phosphoethanolamine + H2O = N-hexadecanoyl-1-(9Z-octadecenoyl)-sn-glycero-3-phosphoethanolamine + (9Z)-octadecenoate + H(+)</text>
        <dbReference type="Rhea" id="RHEA:45424"/>
        <dbReference type="ChEBI" id="CHEBI:15377"/>
        <dbReference type="ChEBI" id="CHEBI:15378"/>
        <dbReference type="ChEBI" id="CHEBI:30823"/>
        <dbReference type="ChEBI" id="CHEBI:78097"/>
        <dbReference type="ChEBI" id="CHEBI:85217"/>
    </reaction>
    <physiologicalReaction direction="left-to-right" evidence="11">
        <dbReference type="Rhea" id="RHEA:45425"/>
    </physiologicalReaction>
</comment>
<dbReference type="GO" id="GO:0047498">
    <property type="term" value="F:calcium-dependent phospholipase A2 activity"/>
    <property type="evidence" value="ECO:0007669"/>
    <property type="project" value="TreeGrafter"/>
</dbReference>
<keyword evidence="3 20" id="KW-0964">Secreted</keyword>
<evidence type="ECO:0000256" key="14">
    <source>
        <dbReference type="ARBA" id="ARBA00048699"/>
    </source>
</evidence>
<evidence type="ECO:0000313" key="23">
    <source>
        <dbReference type="Proteomes" id="UP000472262"/>
    </source>
</evidence>
<feature type="binding site" evidence="17">
    <location>
        <position position="77"/>
    </location>
    <ligand>
        <name>Ca(2+)</name>
        <dbReference type="ChEBI" id="CHEBI:29108"/>
    </ligand>
</feature>
<keyword evidence="7 20" id="KW-0443">Lipid metabolism</keyword>
<dbReference type="InterPro" id="IPR033113">
    <property type="entry name" value="PLA2_histidine"/>
</dbReference>
<dbReference type="EC" id="3.1.1.4" evidence="2 20"/>
<keyword evidence="8 18" id="KW-1015">Disulfide bond</keyword>
<comment type="catalytic activity">
    <reaction evidence="10">
        <text>1-hexadecanoyl-2-(9Z-octadecenoyl)-sn-glycero-3-phospho-(1'-sn-glycerol) + H2O = 1-hexadecanoyl-sn-glycero-3-phospho-(1'-sn-glycerol) + (9Z)-octadecenoate + H(+)</text>
        <dbReference type="Rhea" id="RHEA:40919"/>
        <dbReference type="ChEBI" id="CHEBI:15377"/>
        <dbReference type="ChEBI" id="CHEBI:15378"/>
        <dbReference type="ChEBI" id="CHEBI:30823"/>
        <dbReference type="ChEBI" id="CHEBI:72841"/>
        <dbReference type="ChEBI" id="CHEBI:75158"/>
    </reaction>
    <physiologicalReaction direction="left-to-right" evidence="10">
        <dbReference type="Rhea" id="RHEA:40920"/>
    </physiologicalReaction>
</comment>
<evidence type="ECO:0000256" key="16">
    <source>
        <dbReference type="PIRSR" id="PIRSR601211-1"/>
    </source>
</evidence>
<dbReference type="PANTHER" id="PTHR11716:SF94">
    <property type="entry name" value="PHOSPHOLIPASE A2"/>
    <property type="match status" value="1"/>
</dbReference>
<evidence type="ECO:0000256" key="9">
    <source>
        <dbReference type="ARBA" id="ARBA00047535"/>
    </source>
</evidence>
<protein>
    <recommendedName>
        <fullName evidence="2 20">Phospholipase A2</fullName>
        <ecNumber evidence="2 20">3.1.1.4</ecNumber>
    </recommendedName>
</protein>
<evidence type="ECO:0000256" key="10">
    <source>
        <dbReference type="ARBA" id="ARBA00048015"/>
    </source>
</evidence>
<reference evidence="22" key="2">
    <citation type="submission" date="2025-09" db="UniProtKB">
        <authorList>
            <consortium name="Ensembl"/>
        </authorList>
    </citation>
    <scope>IDENTIFICATION</scope>
</reference>
<accession>A0A672TD41</accession>
<dbReference type="Gene3D" id="1.20.90.10">
    <property type="entry name" value="Phospholipase A2 domain"/>
    <property type="match status" value="1"/>
</dbReference>
<feature type="disulfide bond" evidence="18">
    <location>
        <begin position="79"/>
        <end position="129"/>
    </location>
</feature>
<evidence type="ECO:0000256" key="5">
    <source>
        <dbReference type="ARBA" id="ARBA00022801"/>
    </source>
</evidence>
<dbReference type="Ensembl" id="ENSSGRT00000119972.1">
    <property type="protein sequence ID" value="ENSSGRP00000112960.1"/>
    <property type="gene ID" value="ENSSGRG00000055521.1"/>
</dbReference>
<dbReference type="GO" id="GO:0050482">
    <property type="term" value="P:arachidonate secretion"/>
    <property type="evidence" value="ECO:0007669"/>
    <property type="project" value="InterPro"/>
</dbReference>
<comment type="catalytic activity">
    <reaction evidence="20">
        <text>a 1,2-diacyl-sn-glycero-3-phosphocholine + H2O = a 1-acyl-sn-glycero-3-phosphocholine + a fatty acid + H(+)</text>
        <dbReference type="Rhea" id="RHEA:15801"/>
        <dbReference type="ChEBI" id="CHEBI:15377"/>
        <dbReference type="ChEBI" id="CHEBI:15378"/>
        <dbReference type="ChEBI" id="CHEBI:28868"/>
        <dbReference type="ChEBI" id="CHEBI:57643"/>
        <dbReference type="ChEBI" id="CHEBI:58168"/>
        <dbReference type="EC" id="3.1.1.4"/>
    </reaction>
</comment>
<organism evidence="22 23">
    <name type="scientific">Sinocyclocheilus grahami</name>
    <name type="common">Dianchi golden-line fish</name>
    <name type="synonym">Barbus grahami</name>
    <dbReference type="NCBI Taxonomy" id="75366"/>
    <lineage>
        <taxon>Eukaryota</taxon>
        <taxon>Metazoa</taxon>
        <taxon>Chordata</taxon>
        <taxon>Craniata</taxon>
        <taxon>Vertebrata</taxon>
        <taxon>Euteleostomi</taxon>
        <taxon>Actinopterygii</taxon>
        <taxon>Neopterygii</taxon>
        <taxon>Teleostei</taxon>
        <taxon>Ostariophysi</taxon>
        <taxon>Cypriniformes</taxon>
        <taxon>Cyprinidae</taxon>
        <taxon>Cyprininae</taxon>
        <taxon>Sinocyclocheilus</taxon>
    </lineage>
</organism>
<dbReference type="InterPro" id="IPR001211">
    <property type="entry name" value="PLA2"/>
</dbReference>
<dbReference type="PROSITE" id="PS00119">
    <property type="entry name" value="PA2_ASP"/>
    <property type="match status" value="1"/>
</dbReference>
<feature type="disulfide bond" evidence="18">
    <location>
        <begin position="72"/>
        <end position="136"/>
    </location>
</feature>
<dbReference type="Pfam" id="PF00068">
    <property type="entry name" value="Phospholip_A2_1"/>
    <property type="match status" value="1"/>
</dbReference>
<comment type="catalytic activity">
    <reaction evidence="13">
        <text>1-hexadecanoyl-2-(5Z,8Z,11Z,14Z-eicosatetraenoyl)-sn-glycero-3-phosphocholine + H2O = 1-hexadecanoyl-sn-glycero-3-phosphocholine + (5Z,8Z,11Z,14Z)-eicosatetraenoate + H(+)</text>
        <dbReference type="Rhea" id="RHEA:40427"/>
        <dbReference type="ChEBI" id="CHEBI:15377"/>
        <dbReference type="ChEBI" id="CHEBI:15378"/>
        <dbReference type="ChEBI" id="CHEBI:32395"/>
        <dbReference type="ChEBI" id="CHEBI:72998"/>
        <dbReference type="ChEBI" id="CHEBI:73003"/>
    </reaction>
    <physiologicalReaction direction="left-to-right" evidence="13">
        <dbReference type="Rhea" id="RHEA:40428"/>
    </physiologicalReaction>
</comment>
<sequence>MDAHLNFICTFSLINYHCATVVAPLDYRAVWQFRDMIICTNPDSWPILDYVDYGCYCGLGGSGTPVDELDRCCEVHDQCYSDSWQHEDCWGILDNPYTEVYSFSCDKAAKKVTCNADKNRPCEMFICECDRKAAECFAKADYNPENEQYPSENCK</sequence>
<evidence type="ECO:0000256" key="1">
    <source>
        <dbReference type="ARBA" id="ARBA00004613"/>
    </source>
</evidence>
<dbReference type="SUPFAM" id="SSF48619">
    <property type="entry name" value="Phospholipase A2, PLA2"/>
    <property type="match status" value="1"/>
</dbReference>
<dbReference type="GO" id="GO:0016042">
    <property type="term" value="P:lipid catabolic process"/>
    <property type="evidence" value="ECO:0007669"/>
    <property type="project" value="InterPro"/>
</dbReference>
<feature type="disulfide bond" evidence="18">
    <location>
        <begin position="89"/>
        <end position="122"/>
    </location>
</feature>
<name>A0A672TD41_SINGR</name>
<evidence type="ECO:0000256" key="2">
    <source>
        <dbReference type="ARBA" id="ARBA00013278"/>
    </source>
</evidence>
<dbReference type="InterPro" id="IPR016090">
    <property type="entry name" value="PLA2-like_dom"/>
</dbReference>
<dbReference type="CDD" id="cd00125">
    <property type="entry name" value="PLA2c"/>
    <property type="match status" value="1"/>
</dbReference>
<dbReference type="Proteomes" id="UP000472262">
    <property type="component" value="Unassembled WGS sequence"/>
</dbReference>